<dbReference type="EMBL" id="JAKKPZ010000009">
    <property type="protein sequence ID" value="KAI1717381.1"/>
    <property type="molecule type" value="Genomic_DNA"/>
</dbReference>
<feature type="transmembrane region" description="Helical" evidence="1">
    <location>
        <begin position="26"/>
        <end position="44"/>
    </location>
</feature>
<dbReference type="AlphaFoldDB" id="A0AAD4N571"/>
<evidence type="ECO:0000313" key="3">
    <source>
        <dbReference type="Proteomes" id="UP001201812"/>
    </source>
</evidence>
<protein>
    <submittedName>
        <fullName evidence="2">Uncharacterized protein</fullName>
    </submittedName>
</protein>
<keyword evidence="1" id="KW-1133">Transmembrane helix</keyword>
<organism evidence="2 3">
    <name type="scientific">Ditylenchus destructor</name>
    <dbReference type="NCBI Taxonomy" id="166010"/>
    <lineage>
        <taxon>Eukaryota</taxon>
        <taxon>Metazoa</taxon>
        <taxon>Ecdysozoa</taxon>
        <taxon>Nematoda</taxon>
        <taxon>Chromadorea</taxon>
        <taxon>Rhabditida</taxon>
        <taxon>Tylenchina</taxon>
        <taxon>Tylenchomorpha</taxon>
        <taxon>Sphaerularioidea</taxon>
        <taxon>Anguinidae</taxon>
        <taxon>Anguininae</taxon>
        <taxon>Ditylenchus</taxon>
    </lineage>
</organism>
<keyword evidence="1" id="KW-0472">Membrane</keyword>
<name>A0AAD4N571_9BILA</name>
<sequence>MQNMRQRSASFNALDQTHMQKLMTELIRNLVSYLVIIILKSMGAKFATNKYDMKLDTGFKCDYDKDAPVDKRCDCGRSLGRPIIDPNSGRRILAETMIDGPHHFANFMCHKGLHPNIYGPSKGFLSQKSICTAGRFYQSRDLMHHFVTHSKKPNGKYVEHKADRLNPNVNYFICCKRDDQFYWQIYYGTDEHCVAGYGPYPGYNERRYFYNANFCR</sequence>
<proteinExistence type="predicted"/>
<keyword evidence="3" id="KW-1185">Reference proteome</keyword>
<evidence type="ECO:0000256" key="1">
    <source>
        <dbReference type="SAM" id="Phobius"/>
    </source>
</evidence>
<accession>A0AAD4N571</accession>
<reference evidence="2" key="1">
    <citation type="submission" date="2022-01" db="EMBL/GenBank/DDBJ databases">
        <title>Genome Sequence Resource for Two Populations of Ditylenchus destructor, the Migratory Endoparasitic Phytonematode.</title>
        <authorList>
            <person name="Zhang H."/>
            <person name="Lin R."/>
            <person name="Xie B."/>
        </authorList>
    </citation>
    <scope>NUCLEOTIDE SEQUENCE</scope>
    <source>
        <strain evidence="2">BazhouSP</strain>
    </source>
</reference>
<keyword evidence="1" id="KW-0812">Transmembrane</keyword>
<comment type="caution">
    <text evidence="2">The sequence shown here is derived from an EMBL/GenBank/DDBJ whole genome shotgun (WGS) entry which is preliminary data.</text>
</comment>
<evidence type="ECO:0000313" key="2">
    <source>
        <dbReference type="EMBL" id="KAI1717381.1"/>
    </source>
</evidence>
<dbReference type="Proteomes" id="UP001201812">
    <property type="component" value="Unassembled WGS sequence"/>
</dbReference>
<gene>
    <name evidence="2" type="ORF">DdX_07126</name>
</gene>